<name>A0A8K0SM93_9HYPO</name>
<accession>A0A8K0SM93</accession>
<evidence type="ECO:0000256" key="1">
    <source>
        <dbReference type="SAM" id="MobiDB-lite"/>
    </source>
</evidence>
<evidence type="ECO:0000313" key="2">
    <source>
        <dbReference type="EMBL" id="KAH7316656.1"/>
    </source>
</evidence>
<feature type="compositionally biased region" description="Polar residues" evidence="1">
    <location>
        <begin position="11"/>
        <end position="22"/>
    </location>
</feature>
<comment type="caution">
    <text evidence="2">The sequence shown here is derived from an EMBL/GenBank/DDBJ whole genome shotgun (WGS) entry which is preliminary data.</text>
</comment>
<dbReference type="EMBL" id="JAGPNK010000008">
    <property type="protein sequence ID" value="KAH7316656.1"/>
    <property type="molecule type" value="Genomic_DNA"/>
</dbReference>
<feature type="region of interest" description="Disordered" evidence="1">
    <location>
        <begin position="1"/>
        <end position="42"/>
    </location>
</feature>
<organism evidence="2 3">
    <name type="scientific">Stachybotrys elegans</name>
    <dbReference type="NCBI Taxonomy" id="80388"/>
    <lineage>
        <taxon>Eukaryota</taxon>
        <taxon>Fungi</taxon>
        <taxon>Dikarya</taxon>
        <taxon>Ascomycota</taxon>
        <taxon>Pezizomycotina</taxon>
        <taxon>Sordariomycetes</taxon>
        <taxon>Hypocreomycetidae</taxon>
        <taxon>Hypocreales</taxon>
        <taxon>Stachybotryaceae</taxon>
        <taxon>Stachybotrys</taxon>
    </lineage>
</organism>
<dbReference type="Proteomes" id="UP000813444">
    <property type="component" value="Unassembled WGS sequence"/>
</dbReference>
<sequence>MTLGEALPGSPRSSTPGVSSPFSKRPKTFLQAPKGRSPRRTSGLYLATTRHDRLGRRYCKVPERTCGLVP</sequence>
<evidence type="ECO:0000313" key="3">
    <source>
        <dbReference type="Proteomes" id="UP000813444"/>
    </source>
</evidence>
<reference evidence="2" key="1">
    <citation type="journal article" date="2021" name="Nat. Commun.">
        <title>Genetic determinants of endophytism in the Arabidopsis root mycobiome.</title>
        <authorList>
            <person name="Mesny F."/>
            <person name="Miyauchi S."/>
            <person name="Thiergart T."/>
            <person name="Pickel B."/>
            <person name="Atanasova L."/>
            <person name="Karlsson M."/>
            <person name="Huettel B."/>
            <person name="Barry K.W."/>
            <person name="Haridas S."/>
            <person name="Chen C."/>
            <person name="Bauer D."/>
            <person name="Andreopoulos W."/>
            <person name="Pangilinan J."/>
            <person name="LaButti K."/>
            <person name="Riley R."/>
            <person name="Lipzen A."/>
            <person name="Clum A."/>
            <person name="Drula E."/>
            <person name="Henrissat B."/>
            <person name="Kohler A."/>
            <person name="Grigoriev I.V."/>
            <person name="Martin F.M."/>
            <person name="Hacquard S."/>
        </authorList>
    </citation>
    <scope>NUCLEOTIDE SEQUENCE</scope>
    <source>
        <strain evidence="2">MPI-CAGE-CH-0235</strain>
    </source>
</reference>
<protein>
    <submittedName>
        <fullName evidence="2">Uncharacterized protein</fullName>
    </submittedName>
</protein>
<proteinExistence type="predicted"/>
<gene>
    <name evidence="2" type="ORF">B0I35DRAFT_433681</name>
</gene>
<keyword evidence="3" id="KW-1185">Reference proteome</keyword>
<dbReference type="AlphaFoldDB" id="A0A8K0SM93"/>